<dbReference type="PANTHER" id="PTHR22916:SF3">
    <property type="entry name" value="UDP-GLCNAC:BETAGAL BETA-1,3-N-ACETYLGLUCOSAMINYLTRANSFERASE-LIKE PROTEIN 1"/>
    <property type="match status" value="1"/>
</dbReference>
<dbReference type="EMBL" id="VLKQ01000007">
    <property type="protein sequence ID" value="TWI12142.1"/>
    <property type="molecule type" value="Genomic_DNA"/>
</dbReference>
<dbReference type="SUPFAM" id="SSF53448">
    <property type="entry name" value="Nucleotide-diphospho-sugar transferases"/>
    <property type="match status" value="1"/>
</dbReference>
<accession>A0A562LX46</accession>
<name>A0A562LX46_9FLAO</name>
<gene>
    <name evidence="2" type="ORF">IP98_01716</name>
</gene>
<evidence type="ECO:0000313" key="3">
    <source>
        <dbReference type="Proteomes" id="UP000319848"/>
    </source>
</evidence>
<feature type="domain" description="Glycosyltransferase 2-like" evidence="1">
    <location>
        <begin position="5"/>
        <end position="110"/>
    </location>
</feature>
<dbReference type="AlphaFoldDB" id="A0A562LX46"/>
<dbReference type="InterPro" id="IPR001173">
    <property type="entry name" value="Glyco_trans_2-like"/>
</dbReference>
<dbReference type="Gene3D" id="3.90.550.10">
    <property type="entry name" value="Spore Coat Polysaccharide Biosynthesis Protein SpsA, Chain A"/>
    <property type="match status" value="1"/>
</dbReference>
<reference evidence="2 3" key="1">
    <citation type="journal article" date="2015" name="Stand. Genomic Sci.">
        <title>Genomic Encyclopedia of Bacterial and Archaeal Type Strains, Phase III: the genomes of soil and plant-associated and newly described type strains.</title>
        <authorList>
            <person name="Whitman W.B."/>
            <person name="Woyke T."/>
            <person name="Klenk H.P."/>
            <person name="Zhou Y."/>
            <person name="Lilburn T.G."/>
            <person name="Beck B.J."/>
            <person name="De Vos P."/>
            <person name="Vandamme P."/>
            <person name="Eisen J.A."/>
            <person name="Garrity G."/>
            <person name="Hugenholtz P."/>
            <person name="Kyrpides N.C."/>
        </authorList>
    </citation>
    <scope>NUCLEOTIDE SEQUENCE [LARGE SCALE GENOMIC DNA]</scope>
    <source>
        <strain evidence="2 3">CGMCC 1.7270</strain>
    </source>
</reference>
<dbReference type="PANTHER" id="PTHR22916">
    <property type="entry name" value="GLYCOSYLTRANSFERASE"/>
    <property type="match status" value="1"/>
</dbReference>
<proteinExistence type="predicted"/>
<evidence type="ECO:0000313" key="2">
    <source>
        <dbReference type="EMBL" id="TWI12142.1"/>
    </source>
</evidence>
<dbReference type="OrthoDB" id="1374586at2"/>
<dbReference type="RefSeq" id="WP_051369511.1">
    <property type="nucleotide sequence ID" value="NZ_AVBI01000012.1"/>
</dbReference>
<protein>
    <recommendedName>
        <fullName evidence="1">Glycosyltransferase 2-like domain-containing protein</fullName>
    </recommendedName>
</protein>
<evidence type="ECO:0000259" key="1">
    <source>
        <dbReference type="Pfam" id="PF00535"/>
    </source>
</evidence>
<sequence length="303" mass="35213">MMLAVVIPYYNISFFEQTLASLASQSDKRFVVYIGDDASPNDPSGVISDYKAVLDIHYVRFEKNMGALSLVKQWERCINLINEEQWIMILGDDDVLGNECVAEFYKHLRTVESEKYNLIRFASAYSNRSGERISEVYLHPKVERVTDSYFRHFKGDSRSSLSEHIFRRKAYEESRFTDFPLAWHSDDKAWLDFTNCGYVYTINEAVVDVRISESSISGKSDNLLLKQNARLLFIEDLVTKKLSFFNKLQKTTFLLEYGVLLKKAEKLSFKKGCYIGCQLLKTGAFIPFVKFLRRFIRAKYKSN</sequence>
<organism evidence="2 3">
    <name type="scientific">Flavobacterium cauense R2A-7</name>
    <dbReference type="NCBI Taxonomy" id="1341154"/>
    <lineage>
        <taxon>Bacteria</taxon>
        <taxon>Pseudomonadati</taxon>
        <taxon>Bacteroidota</taxon>
        <taxon>Flavobacteriia</taxon>
        <taxon>Flavobacteriales</taxon>
        <taxon>Flavobacteriaceae</taxon>
        <taxon>Flavobacterium</taxon>
    </lineage>
</organism>
<dbReference type="STRING" id="1341154.FCR2A7T_11150"/>
<dbReference type="GO" id="GO:0016758">
    <property type="term" value="F:hexosyltransferase activity"/>
    <property type="evidence" value="ECO:0007669"/>
    <property type="project" value="UniProtKB-ARBA"/>
</dbReference>
<keyword evidence="3" id="KW-1185">Reference proteome</keyword>
<dbReference type="InterPro" id="IPR029044">
    <property type="entry name" value="Nucleotide-diphossugar_trans"/>
</dbReference>
<comment type="caution">
    <text evidence="2">The sequence shown here is derived from an EMBL/GenBank/DDBJ whole genome shotgun (WGS) entry which is preliminary data.</text>
</comment>
<dbReference type="Proteomes" id="UP000319848">
    <property type="component" value="Unassembled WGS sequence"/>
</dbReference>
<dbReference type="Pfam" id="PF00535">
    <property type="entry name" value="Glycos_transf_2"/>
    <property type="match status" value="1"/>
</dbReference>